<dbReference type="InterPro" id="IPR036526">
    <property type="entry name" value="C-N_Hydrolase_sf"/>
</dbReference>
<dbReference type="SUPFAM" id="SSF56317">
    <property type="entry name" value="Carbon-nitrogen hydrolase"/>
    <property type="match status" value="1"/>
</dbReference>
<gene>
    <name evidence="3" type="ORF">SAMN02745129_0902</name>
</gene>
<feature type="domain" description="CN hydrolase" evidence="2">
    <location>
        <begin position="5"/>
        <end position="248"/>
    </location>
</feature>
<dbReference type="STRING" id="299255.SAMN02745129_0902"/>
<keyword evidence="4" id="KW-1185">Reference proteome</keyword>
<dbReference type="AlphaFoldDB" id="A0A1M5N6G4"/>
<organism evidence="3 4">
    <name type="scientific">Ferrimonas marina</name>
    <dbReference type="NCBI Taxonomy" id="299255"/>
    <lineage>
        <taxon>Bacteria</taxon>
        <taxon>Pseudomonadati</taxon>
        <taxon>Pseudomonadota</taxon>
        <taxon>Gammaproteobacteria</taxon>
        <taxon>Alteromonadales</taxon>
        <taxon>Ferrimonadaceae</taxon>
        <taxon>Ferrimonas</taxon>
    </lineage>
</organism>
<protein>
    <submittedName>
        <fullName evidence="3">Predicted amidohydrolase</fullName>
    </submittedName>
</protein>
<dbReference type="GO" id="GO:0033388">
    <property type="term" value="P:putrescine biosynthetic process from arginine"/>
    <property type="evidence" value="ECO:0007669"/>
    <property type="project" value="TreeGrafter"/>
</dbReference>
<name>A0A1M5N6G4_9GAMM</name>
<dbReference type="InterPro" id="IPR003010">
    <property type="entry name" value="C-N_Hydrolase"/>
</dbReference>
<evidence type="ECO:0000256" key="1">
    <source>
        <dbReference type="ARBA" id="ARBA00022801"/>
    </source>
</evidence>
<dbReference type="PANTHER" id="PTHR43674:SF2">
    <property type="entry name" value="BETA-UREIDOPROPIONASE"/>
    <property type="match status" value="1"/>
</dbReference>
<reference evidence="3 4" key="1">
    <citation type="submission" date="2016-11" db="EMBL/GenBank/DDBJ databases">
        <authorList>
            <person name="Jaros S."/>
            <person name="Januszkiewicz K."/>
            <person name="Wedrychowicz H."/>
        </authorList>
    </citation>
    <scope>NUCLEOTIDE SEQUENCE [LARGE SCALE GENOMIC DNA]</scope>
    <source>
        <strain evidence="3 4">DSM 16917</strain>
    </source>
</reference>
<dbReference type="InterPro" id="IPR050345">
    <property type="entry name" value="Aliph_Amidase/BUP"/>
</dbReference>
<dbReference type="Gene3D" id="3.60.110.10">
    <property type="entry name" value="Carbon-nitrogen hydrolase"/>
    <property type="match status" value="1"/>
</dbReference>
<dbReference type="EMBL" id="FQXG01000001">
    <property type="protein sequence ID" value="SHG84739.1"/>
    <property type="molecule type" value="Genomic_DNA"/>
</dbReference>
<evidence type="ECO:0000313" key="3">
    <source>
        <dbReference type="EMBL" id="SHG84739.1"/>
    </source>
</evidence>
<dbReference type="Proteomes" id="UP000184268">
    <property type="component" value="Unassembled WGS sequence"/>
</dbReference>
<dbReference type="CDD" id="cd07197">
    <property type="entry name" value="nitrilase"/>
    <property type="match status" value="1"/>
</dbReference>
<evidence type="ECO:0000313" key="4">
    <source>
        <dbReference type="Proteomes" id="UP000184268"/>
    </source>
</evidence>
<sequence length="248" mass="26319">MDIGIKVALAQIPVVRGDMSVNLSHHLTKIEHASAIGADVVVFPELSLTGYELDLLGELTVTESSSVVKSLSKASIDNDIIAIAGCTRNVIGAQKPMISAVICFPDGEINFYAKQHLHEGENQYCSSGAVDYYFEVKGYQVALAICADFVEPAHSKKARAHGADIYIASALISEAGFETDAEILANIAATNCFPVLLCNHISKSGGWSTCGNNSVWSSTGEHVFSSESKDSCLVICSISGTRVEASKT</sequence>
<accession>A0A1M5N6G4</accession>
<dbReference type="OrthoDB" id="9760188at2"/>
<dbReference type="PANTHER" id="PTHR43674">
    <property type="entry name" value="NITRILASE C965.09-RELATED"/>
    <property type="match status" value="1"/>
</dbReference>
<proteinExistence type="predicted"/>
<dbReference type="GO" id="GO:0050126">
    <property type="term" value="F:N-carbamoylputrescine amidase activity"/>
    <property type="evidence" value="ECO:0007669"/>
    <property type="project" value="TreeGrafter"/>
</dbReference>
<evidence type="ECO:0000259" key="2">
    <source>
        <dbReference type="PROSITE" id="PS50263"/>
    </source>
</evidence>
<dbReference type="PROSITE" id="PS50263">
    <property type="entry name" value="CN_HYDROLASE"/>
    <property type="match status" value="1"/>
</dbReference>
<keyword evidence="1 3" id="KW-0378">Hydrolase</keyword>
<dbReference type="Pfam" id="PF00795">
    <property type="entry name" value="CN_hydrolase"/>
    <property type="match status" value="1"/>
</dbReference>